<comment type="caution">
    <text evidence="2">The sequence shown here is derived from an EMBL/GenBank/DDBJ whole genome shotgun (WGS) entry which is preliminary data.</text>
</comment>
<dbReference type="Proteomes" id="UP001396334">
    <property type="component" value="Unassembled WGS sequence"/>
</dbReference>
<reference evidence="2 3" key="1">
    <citation type="journal article" date="2024" name="G3 (Bethesda)">
        <title>Genome assembly of Hibiscus sabdariffa L. provides insights into metabolisms of medicinal natural products.</title>
        <authorList>
            <person name="Kim T."/>
        </authorList>
    </citation>
    <scope>NUCLEOTIDE SEQUENCE [LARGE SCALE GENOMIC DNA]</scope>
    <source>
        <strain evidence="2">TK-2024</strain>
        <tissue evidence="2">Old leaves</tissue>
    </source>
</reference>
<dbReference type="EMBL" id="JBBPBN010000013">
    <property type="protein sequence ID" value="KAK9026193.1"/>
    <property type="molecule type" value="Genomic_DNA"/>
</dbReference>
<protein>
    <recommendedName>
        <fullName evidence="1">CRAL-TRIO domain-containing protein</fullName>
    </recommendedName>
</protein>
<sequence length="223" mass="25976">MSSSTLSESEQEHLLGKLDVFKVQGRDRRGRTLLLIIAKHFPARLVSYEVLKKYLEEKIYPKLGEKPFSVVYVHTDVQKSENFPGFSLIRSIYDAIPVNVKNNLESVYFLHPGLQARLFLATFGRLFFNGGLYSKLKYVSRLEFLWDHVRRLEIEMPEFVHEHDEELEYRPMMDYGLESDHPRVYAEPPLMDPVSVFSMRGVVRCLILYEIEVCVNRATSLAV</sequence>
<dbReference type="InterPro" id="IPR036865">
    <property type="entry name" value="CRAL-TRIO_dom_sf"/>
</dbReference>
<keyword evidence="3" id="KW-1185">Reference proteome</keyword>
<evidence type="ECO:0000313" key="2">
    <source>
        <dbReference type="EMBL" id="KAK9026193.1"/>
    </source>
</evidence>
<dbReference type="SMART" id="SM00516">
    <property type="entry name" value="SEC14"/>
    <property type="match status" value="1"/>
</dbReference>
<proteinExistence type="predicted"/>
<gene>
    <name evidence="2" type="ORF">V6N11_039039</name>
</gene>
<accession>A0ABR2SLR3</accession>
<organism evidence="2 3">
    <name type="scientific">Hibiscus sabdariffa</name>
    <name type="common">roselle</name>
    <dbReference type="NCBI Taxonomy" id="183260"/>
    <lineage>
        <taxon>Eukaryota</taxon>
        <taxon>Viridiplantae</taxon>
        <taxon>Streptophyta</taxon>
        <taxon>Embryophyta</taxon>
        <taxon>Tracheophyta</taxon>
        <taxon>Spermatophyta</taxon>
        <taxon>Magnoliopsida</taxon>
        <taxon>eudicotyledons</taxon>
        <taxon>Gunneridae</taxon>
        <taxon>Pentapetalae</taxon>
        <taxon>rosids</taxon>
        <taxon>malvids</taxon>
        <taxon>Malvales</taxon>
        <taxon>Malvaceae</taxon>
        <taxon>Malvoideae</taxon>
        <taxon>Hibiscus</taxon>
    </lineage>
</organism>
<evidence type="ECO:0000259" key="1">
    <source>
        <dbReference type="SMART" id="SM00516"/>
    </source>
</evidence>
<feature type="domain" description="CRAL-TRIO" evidence="1">
    <location>
        <begin position="12"/>
        <end position="163"/>
    </location>
</feature>
<dbReference type="Pfam" id="PF13716">
    <property type="entry name" value="CRAL_TRIO_2"/>
    <property type="match status" value="1"/>
</dbReference>
<dbReference type="Gene3D" id="3.40.525.10">
    <property type="entry name" value="CRAL-TRIO lipid binding domain"/>
    <property type="match status" value="1"/>
</dbReference>
<evidence type="ECO:0000313" key="3">
    <source>
        <dbReference type="Proteomes" id="UP001396334"/>
    </source>
</evidence>
<dbReference type="PANTHER" id="PTHR48411">
    <property type="entry name" value="OS01G0948300 PROTEIN"/>
    <property type="match status" value="1"/>
</dbReference>
<dbReference type="PANTHER" id="PTHR48411:SF1">
    <property type="entry name" value="OS01G0948300 PROTEIN"/>
    <property type="match status" value="1"/>
</dbReference>
<dbReference type="InterPro" id="IPR001251">
    <property type="entry name" value="CRAL-TRIO_dom"/>
</dbReference>
<name>A0ABR2SLR3_9ROSI</name>